<accession>A0A6N2MG45</accession>
<sequence length="105" mass="11725">MNLSSLNFLLYCFLCPCRYKGVKASYASMTSIAMDVADACPAEDFIAVLIQYLVDPKLQRKSSDKGATSQIEQESIAKQLFYCTTTTTGNNIHNLNFYVLRTFAS</sequence>
<name>A0A6N2MG45_SALVM</name>
<keyword evidence="1" id="KW-0732">Signal</keyword>
<evidence type="ECO:0000313" key="3">
    <source>
        <dbReference type="EMBL" id="VFU52852.1"/>
    </source>
</evidence>
<dbReference type="AlphaFoldDB" id="A0A6N2MG45"/>
<organism evidence="3">
    <name type="scientific">Salix viminalis</name>
    <name type="common">Common osier</name>
    <name type="synonym">Basket willow</name>
    <dbReference type="NCBI Taxonomy" id="40686"/>
    <lineage>
        <taxon>Eukaryota</taxon>
        <taxon>Viridiplantae</taxon>
        <taxon>Streptophyta</taxon>
        <taxon>Embryophyta</taxon>
        <taxon>Tracheophyta</taxon>
        <taxon>Spermatophyta</taxon>
        <taxon>Magnoliopsida</taxon>
        <taxon>eudicotyledons</taxon>
        <taxon>Gunneridae</taxon>
        <taxon>Pentapetalae</taxon>
        <taxon>rosids</taxon>
        <taxon>fabids</taxon>
        <taxon>Malpighiales</taxon>
        <taxon>Salicaceae</taxon>
        <taxon>Saliceae</taxon>
        <taxon>Salix</taxon>
    </lineage>
</organism>
<gene>
    <name evidence="3" type="ORF">SVIM_LOCUS364950</name>
</gene>
<dbReference type="EMBL" id="CAADRP010001807">
    <property type="protein sequence ID" value="VFU52852.1"/>
    <property type="molecule type" value="Genomic_DNA"/>
</dbReference>
<protein>
    <recommendedName>
        <fullName evidence="2">DUF7913 domain-containing protein</fullName>
    </recommendedName>
</protein>
<evidence type="ECO:0000259" key="2">
    <source>
        <dbReference type="Pfam" id="PF25500"/>
    </source>
</evidence>
<evidence type="ECO:0000256" key="1">
    <source>
        <dbReference type="SAM" id="SignalP"/>
    </source>
</evidence>
<feature type="chain" id="PRO_5026717089" description="DUF7913 domain-containing protein" evidence="1">
    <location>
        <begin position="25"/>
        <end position="105"/>
    </location>
</feature>
<reference evidence="3" key="1">
    <citation type="submission" date="2019-03" db="EMBL/GenBank/DDBJ databases">
        <authorList>
            <person name="Mank J."/>
            <person name="Almeida P."/>
        </authorList>
    </citation>
    <scope>NUCLEOTIDE SEQUENCE</scope>
    <source>
        <strain evidence="3">78183</strain>
    </source>
</reference>
<dbReference type="InterPro" id="IPR057235">
    <property type="entry name" value="DUF7913"/>
</dbReference>
<dbReference type="Pfam" id="PF25500">
    <property type="entry name" value="DUF7913"/>
    <property type="match status" value="1"/>
</dbReference>
<feature type="signal peptide" evidence="1">
    <location>
        <begin position="1"/>
        <end position="24"/>
    </location>
</feature>
<proteinExistence type="predicted"/>
<feature type="domain" description="DUF7913" evidence="2">
    <location>
        <begin position="39"/>
        <end position="80"/>
    </location>
</feature>